<keyword evidence="3" id="KW-1185">Reference proteome</keyword>
<feature type="region of interest" description="Disordered" evidence="1">
    <location>
        <begin position="1"/>
        <end position="35"/>
    </location>
</feature>
<sequence length="35" mass="3898">MHGRSSVESGLGPGILRPRSRDLTTSSPWPQFEMQ</sequence>
<evidence type="ECO:0000313" key="2">
    <source>
        <dbReference type="EMBL" id="GBO27794.1"/>
    </source>
</evidence>
<name>A0A4Y2VU95_ARAVE</name>
<evidence type="ECO:0000313" key="3">
    <source>
        <dbReference type="Proteomes" id="UP000499080"/>
    </source>
</evidence>
<organism evidence="2 3">
    <name type="scientific">Araneus ventricosus</name>
    <name type="common">Orbweaver spider</name>
    <name type="synonym">Epeira ventricosa</name>
    <dbReference type="NCBI Taxonomy" id="182803"/>
    <lineage>
        <taxon>Eukaryota</taxon>
        <taxon>Metazoa</taxon>
        <taxon>Ecdysozoa</taxon>
        <taxon>Arthropoda</taxon>
        <taxon>Chelicerata</taxon>
        <taxon>Arachnida</taxon>
        <taxon>Araneae</taxon>
        <taxon>Araneomorphae</taxon>
        <taxon>Entelegynae</taxon>
        <taxon>Araneoidea</taxon>
        <taxon>Araneidae</taxon>
        <taxon>Araneus</taxon>
    </lineage>
</organism>
<comment type="caution">
    <text evidence="2">The sequence shown here is derived from an EMBL/GenBank/DDBJ whole genome shotgun (WGS) entry which is preliminary data.</text>
</comment>
<feature type="compositionally biased region" description="Polar residues" evidence="1">
    <location>
        <begin position="23"/>
        <end position="35"/>
    </location>
</feature>
<evidence type="ECO:0000256" key="1">
    <source>
        <dbReference type="SAM" id="MobiDB-lite"/>
    </source>
</evidence>
<gene>
    <name evidence="2" type="ORF">AVEN_198097_1</name>
</gene>
<dbReference type="Proteomes" id="UP000499080">
    <property type="component" value="Unassembled WGS sequence"/>
</dbReference>
<dbReference type="AlphaFoldDB" id="A0A4Y2VU95"/>
<dbReference type="EMBL" id="BGPR01050851">
    <property type="protein sequence ID" value="GBO27794.1"/>
    <property type="molecule type" value="Genomic_DNA"/>
</dbReference>
<proteinExistence type="predicted"/>
<feature type="non-terminal residue" evidence="2">
    <location>
        <position position="35"/>
    </location>
</feature>
<accession>A0A4Y2VU95</accession>
<reference evidence="2 3" key="1">
    <citation type="journal article" date="2019" name="Sci. Rep.">
        <title>Orb-weaving spider Araneus ventricosus genome elucidates the spidroin gene catalogue.</title>
        <authorList>
            <person name="Kono N."/>
            <person name="Nakamura H."/>
            <person name="Ohtoshi R."/>
            <person name="Moran D.A.P."/>
            <person name="Shinohara A."/>
            <person name="Yoshida Y."/>
            <person name="Fujiwara M."/>
            <person name="Mori M."/>
            <person name="Tomita M."/>
            <person name="Arakawa K."/>
        </authorList>
    </citation>
    <scope>NUCLEOTIDE SEQUENCE [LARGE SCALE GENOMIC DNA]</scope>
</reference>
<protein>
    <submittedName>
        <fullName evidence="2">Uncharacterized protein</fullName>
    </submittedName>
</protein>